<feature type="transmembrane region" description="Helical" evidence="1">
    <location>
        <begin position="12"/>
        <end position="30"/>
    </location>
</feature>
<gene>
    <name evidence="2" type="ORF">G1H10_10015</name>
</gene>
<dbReference type="AlphaFoldDB" id="A0A6L9S6B2"/>
<name>A0A6L9S6B2_9ACTN</name>
<comment type="caution">
    <text evidence="2">The sequence shown here is derived from an EMBL/GenBank/DDBJ whole genome shotgun (WGS) entry which is preliminary data.</text>
</comment>
<accession>A0A6L9S6B2</accession>
<dbReference type="Proteomes" id="UP000475214">
    <property type="component" value="Unassembled WGS sequence"/>
</dbReference>
<keyword evidence="1" id="KW-0472">Membrane</keyword>
<dbReference type="EMBL" id="JAAGOA010000006">
    <property type="protein sequence ID" value="NEE00503.1"/>
    <property type="molecule type" value="Genomic_DNA"/>
</dbReference>
<protein>
    <submittedName>
        <fullName evidence="2">Uncharacterized protein</fullName>
    </submittedName>
</protein>
<keyword evidence="3" id="KW-1185">Reference proteome</keyword>
<proteinExistence type="predicted"/>
<organism evidence="2 3">
    <name type="scientific">Phytoactinopolyspora halotolerans</name>
    <dbReference type="NCBI Taxonomy" id="1981512"/>
    <lineage>
        <taxon>Bacteria</taxon>
        <taxon>Bacillati</taxon>
        <taxon>Actinomycetota</taxon>
        <taxon>Actinomycetes</taxon>
        <taxon>Jiangellales</taxon>
        <taxon>Jiangellaceae</taxon>
        <taxon>Phytoactinopolyspora</taxon>
    </lineage>
</organism>
<evidence type="ECO:0000256" key="1">
    <source>
        <dbReference type="SAM" id="Phobius"/>
    </source>
</evidence>
<sequence length="61" mass="6619">MARSQRANMETGSGAIYGLGLIGALVYFWGEADSFGEHVVAVLKAIVWPAPMVYEIFQALD</sequence>
<keyword evidence="1" id="KW-0812">Transmembrane</keyword>
<evidence type="ECO:0000313" key="3">
    <source>
        <dbReference type="Proteomes" id="UP000475214"/>
    </source>
</evidence>
<dbReference type="RefSeq" id="WP_163736384.1">
    <property type="nucleotide sequence ID" value="NZ_JAAGOA010000006.1"/>
</dbReference>
<reference evidence="2 3" key="1">
    <citation type="submission" date="2020-02" db="EMBL/GenBank/DDBJ databases">
        <authorList>
            <person name="Li X.-J."/>
            <person name="Han X.-M."/>
        </authorList>
    </citation>
    <scope>NUCLEOTIDE SEQUENCE [LARGE SCALE GENOMIC DNA]</scope>
    <source>
        <strain evidence="2 3">CCTCC AB 2017055</strain>
    </source>
</reference>
<evidence type="ECO:0000313" key="2">
    <source>
        <dbReference type="EMBL" id="NEE00503.1"/>
    </source>
</evidence>
<keyword evidence="1" id="KW-1133">Transmembrane helix</keyword>